<dbReference type="PANTHER" id="PTHR24279">
    <property type="entry name" value="CYTOCHROME P450"/>
    <property type="match status" value="1"/>
</dbReference>
<evidence type="ECO:0000313" key="9">
    <source>
        <dbReference type="EMBL" id="KAJ9595932.1"/>
    </source>
</evidence>
<name>A0AAD8END4_DIPPU</name>
<keyword evidence="4" id="KW-0479">Metal-binding</keyword>
<dbReference type="Proteomes" id="UP001233999">
    <property type="component" value="Unassembled WGS sequence"/>
</dbReference>
<evidence type="ECO:0000256" key="3">
    <source>
        <dbReference type="ARBA" id="ARBA00022617"/>
    </source>
</evidence>
<dbReference type="Gene3D" id="1.10.630.10">
    <property type="entry name" value="Cytochrome P450"/>
    <property type="match status" value="1"/>
</dbReference>
<evidence type="ECO:0000256" key="4">
    <source>
        <dbReference type="ARBA" id="ARBA00022723"/>
    </source>
</evidence>
<keyword evidence="3" id="KW-0349">Heme</keyword>
<dbReference type="Pfam" id="PF00067">
    <property type="entry name" value="p450"/>
    <property type="match status" value="1"/>
</dbReference>
<dbReference type="InterPro" id="IPR050479">
    <property type="entry name" value="CYP11_CYP27_families"/>
</dbReference>
<evidence type="ECO:0000256" key="6">
    <source>
        <dbReference type="ARBA" id="ARBA00023004"/>
    </source>
</evidence>
<dbReference type="AlphaFoldDB" id="A0AAD8END4"/>
<dbReference type="PANTHER" id="PTHR24279:SF120">
    <property type="entry name" value="CYTOCHROME P450"/>
    <property type="match status" value="1"/>
</dbReference>
<dbReference type="GO" id="GO:0016705">
    <property type="term" value="F:oxidoreductase activity, acting on paired donors, with incorporation or reduction of molecular oxygen"/>
    <property type="evidence" value="ECO:0007669"/>
    <property type="project" value="InterPro"/>
</dbReference>
<keyword evidence="7" id="KW-0503">Monooxygenase</keyword>
<protein>
    <recommendedName>
        <fullName evidence="11">Cytochrome P450</fullName>
    </recommendedName>
</protein>
<keyword evidence="10" id="KW-1185">Reference proteome</keyword>
<gene>
    <name evidence="9" type="ORF">L9F63_012879</name>
</gene>
<reference evidence="9" key="2">
    <citation type="submission" date="2023-05" db="EMBL/GenBank/DDBJ databases">
        <authorList>
            <person name="Fouks B."/>
        </authorList>
    </citation>
    <scope>NUCLEOTIDE SEQUENCE</scope>
    <source>
        <strain evidence="9">Stay&amp;Tobe</strain>
        <tissue evidence="9">Testes</tissue>
    </source>
</reference>
<proteinExistence type="inferred from homology"/>
<dbReference type="SUPFAM" id="SSF48264">
    <property type="entry name" value="Cytochrome P450"/>
    <property type="match status" value="1"/>
</dbReference>
<organism evidence="9 10">
    <name type="scientific">Diploptera punctata</name>
    <name type="common">Pacific beetle cockroach</name>
    <dbReference type="NCBI Taxonomy" id="6984"/>
    <lineage>
        <taxon>Eukaryota</taxon>
        <taxon>Metazoa</taxon>
        <taxon>Ecdysozoa</taxon>
        <taxon>Arthropoda</taxon>
        <taxon>Hexapoda</taxon>
        <taxon>Insecta</taxon>
        <taxon>Pterygota</taxon>
        <taxon>Neoptera</taxon>
        <taxon>Polyneoptera</taxon>
        <taxon>Dictyoptera</taxon>
        <taxon>Blattodea</taxon>
        <taxon>Blaberoidea</taxon>
        <taxon>Blaberidae</taxon>
        <taxon>Diplopterinae</taxon>
        <taxon>Diploptera</taxon>
    </lineage>
</organism>
<evidence type="ECO:0000256" key="5">
    <source>
        <dbReference type="ARBA" id="ARBA00023002"/>
    </source>
</evidence>
<dbReference type="GO" id="GO:0020037">
    <property type="term" value="F:heme binding"/>
    <property type="evidence" value="ECO:0007669"/>
    <property type="project" value="InterPro"/>
</dbReference>
<evidence type="ECO:0000256" key="8">
    <source>
        <dbReference type="SAM" id="MobiDB-lite"/>
    </source>
</evidence>
<evidence type="ECO:0000256" key="7">
    <source>
        <dbReference type="ARBA" id="ARBA00023033"/>
    </source>
</evidence>
<keyword evidence="6" id="KW-0408">Iron</keyword>
<sequence length="282" mass="32136">MLVRIASASGKLAYGHQQNVVRHAYQVLVRRNTTVTATQTLPRDWENARPFEEVPGPKALPIVGNIWRFLPGIGAFAGMDPLDAMIRFIQIYGDICKLEGIPGRNTMVFVANPDEIEKLYRTRQPENTRRCRTLNTFKYVLRKDLYKEVGDLVSSQGAQWQKFRSKVNPTMMQPRSTKLYVGPMDTVANDFIKRIRELREENTKATEIEERTHMEPVLGSRDIAAAAAENNEFKDIGFATLSPFQNKSYSGFVYPQKPFGLGGFEDPNSERETRMVTCNHQD</sequence>
<accession>A0AAD8END4</accession>
<dbReference type="InterPro" id="IPR001128">
    <property type="entry name" value="Cyt_P450"/>
</dbReference>
<dbReference type="EMBL" id="JASPKZ010002303">
    <property type="protein sequence ID" value="KAJ9595932.1"/>
    <property type="molecule type" value="Genomic_DNA"/>
</dbReference>
<dbReference type="InterPro" id="IPR036396">
    <property type="entry name" value="Cyt_P450_sf"/>
</dbReference>
<reference evidence="9" key="1">
    <citation type="journal article" date="2023" name="IScience">
        <title>Live-bearing cockroach genome reveals convergent evolutionary mechanisms linked to viviparity in insects and beyond.</title>
        <authorList>
            <person name="Fouks B."/>
            <person name="Harrison M.C."/>
            <person name="Mikhailova A.A."/>
            <person name="Marchal E."/>
            <person name="English S."/>
            <person name="Carruthers M."/>
            <person name="Jennings E.C."/>
            <person name="Chiamaka E.L."/>
            <person name="Frigard R.A."/>
            <person name="Pippel M."/>
            <person name="Attardo G.M."/>
            <person name="Benoit J.B."/>
            <person name="Bornberg-Bauer E."/>
            <person name="Tobe S.S."/>
        </authorList>
    </citation>
    <scope>NUCLEOTIDE SEQUENCE</scope>
    <source>
        <strain evidence="9">Stay&amp;Tobe</strain>
    </source>
</reference>
<dbReference type="GO" id="GO:0004497">
    <property type="term" value="F:monooxygenase activity"/>
    <property type="evidence" value="ECO:0007669"/>
    <property type="project" value="UniProtKB-KW"/>
</dbReference>
<comment type="similarity">
    <text evidence="2">Belongs to the cytochrome P450 family.</text>
</comment>
<evidence type="ECO:0008006" key="11">
    <source>
        <dbReference type="Google" id="ProtNLM"/>
    </source>
</evidence>
<evidence type="ECO:0000256" key="1">
    <source>
        <dbReference type="ARBA" id="ARBA00001971"/>
    </source>
</evidence>
<comment type="cofactor">
    <cofactor evidence="1">
        <name>heme</name>
        <dbReference type="ChEBI" id="CHEBI:30413"/>
    </cofactor>
</comment>
<dbReference type="GO" id="GO:0005506">
    <property type="term" value="F:iron ion binding"/>
    <property type="evidence" value="ECO:0007669"/>
    <property type="project" value="InterPro"/>
</dbReference>
<evidence type="ECO:0000256" key="2">
    <source>
        <dbReference type="ARBA" id="ARBA00010617"/>
    </source>
</evidence>
<feature type="region of interest" description="Disordered" evidence="8">
    <location>
        <begin position="263"/>
        <end position="282"/>
    </location>
</feature>
<evidence type="ECO:0000313" key="10">
    <source>
        <dbReference type="Proteomes" id="UP001233999"/>
    </source>
</evidence>
<comment type="caution">
    <text evidence="9">The sequence shown here is derived from an EMBL/GenBank/DDBJ whole genome shotgun (WGS) entry which is preliminary data.</text>
</comment>
<keyword evidence="5" id="KW-0560">Oxidoreductase</keyword>